<dbReference type="InterPro" id="IPR003545">
    <property type="entry name" value="Telomerase_RT"/>
</dbReference>
<keyword evidence="1" id="KW-0808">Transferase</keyword>
<keyword evidence="1" id="KW-0548">Nucleotidyltransferase</keyword>
<dbReference type="GO" id="GO:0042162">
    <property type="term" value="F:telomeric DNA binding"/>
    <property type="evidence" value="ECO:0007669"/>
    <property type="project" value="TreeGrafter"/>
</dbReference>
<dbReference type="EC" id="2.7.7.49" evidence="1"/>
<dbReference type="PANTHER" id="PTHR12066:SF0">
    <property type="entry name" value="TELOMERASE REVERSE TRANSCRIPTASE"/>
    <property type="match status" value="1"/>
</dbReference>
<organism evidence="3 4">
    <name type="scientific">Plasmodium falciparum RAJ116</name>
    <dbReference type="NCBI Taxonomy" id="580058"/>
    <lineage>
        <taxon>Eukaryota</taxon>
        <taxon>Sar</taxon>
        <taxon>Alveolata</taxon>
        <taxon>Apicomplexa</taxon>
        <taxon>Aconoidasida</taxon>
        <taxon>Haemosporida</taxon>
        <taxon>Plasmodiidae</taxon>
        <taxon>Plasmodium</taxon>
        <taxon>Plasmodium (Laverania)</taxon>
    </lineage>
</organism>
<evidence type="ECO:0000313" key="3">
    <source>
        <dbReference type="EMBL" id="KNC38168.1"/>
    </source>
</evidence>
<keyword evidence="2" id="KW-0472">Membrane</keyword>
<comment type="catalytic activity">
    <reaction evidence="1">
        <text>DNA(n) + a 2'-deoxyribonucleoside 5'-triphosphate = DNA(n+1) + diphosphate</text>
        <dbReference type="Rhea" id="RHEA:22508"/>
        <dbReference type="Rhea" id="RHEA-COMP:17339"/>
        <dbReference type="Rhea" id="RHEA-COMP:17340"/>
        <dbReference type="ChEBI" id="CHEBI:33019"/>
        <dbReference type="ChEBI" id="CHEBI:61560"/>
        <dbReference type="ChEBI" id="CHEBI:173112"/>
        <dbReference type="EC" id="2.7.7.49"/>
    </reaction>
</comment>
<dbReference type="Proteomes" id="UP000054566">
    <property type="component" value="Unassembled WGS sequence"/>
</dbReference>
<name>A0A0L0D0V0_PLAFA</name>
<comment type="subcellular location">
    <subcellularLocation>
        <location evidence="1">Nucleus</location>
    </subcellularLocation>
    <subcellularLocation>
        <location evidence="1">Chromosome</location>
        <location evidence="1">Telomere</location>
    </subcellularLocation>
</comment>
<evidence type="ECO:0000256" key="2">
    <source>
        <dbReference type="SAM" id="Phobius"/>
    </source>
</evidence>
<keyword evidence="1" id="KW-0460">Magnesium</keyword>
<keyword evidence="1" id="KW-0539">Nucleus</keyword>
<dbReference type="GO" id="GO:0070034">
    <property type="term" value="F:telomerase RNA binding"/>
    <property type="evidence" value="ECO:0007669"/>
    <property type="project" value="TreeGrafter"/>
</dbReference>
<reference evidence="4" key="2">
    <citation type="submission" date="2015-07" db="EMBL/GenBank/DDBJ databases">
        <title>The genome sequence of Plasmodium falciparum RAJ116.</title>
        <authorList>
            <consortium name="The Broad Institute Genome Sequencing Platform"/>
            <person name="Volkman S.K."/>
            <person name="Neafsey D.E."/>
            <person name="Dash A.P."/>
            <person name="Chitnis C.E."/>
            <person name="Hartl D.L."/>
            <person name="Young S.K."/>
            <person name="Kodira C.D."/>
            <person name="Zeng Q."/>
            <person name="Koehrsen M."/>
            <person name="Godfrey P."/>
            <person name="Alvarado L."/>
            <person name="Berlin A."/>
            <person name="Borenstein D."/>
            <person name="Chen Z."/>
            <person name="Engels R."/>
            <person name="Freedman E."/>
            <person name="Gellesch M."/>
            <person name="Goldberg J."/>
            <person name="Griggs A."/>
            <person name="Gujja S."/>
            <person name="Heiman D."/>
            <person name="Hepburn T."/>
            <person name="Howarth C."/>
            <person name="Jen D."/>
            <person name="Larson L."/>
            <person name="Lewis B."/>
            <person name="Mehta T."/>
            <person name="Park D."/>
            <person name="Pearson M."/>
            <person name="Roberts A."/>
            <person name="Saif S."/>
            <person name="Shea T."/>
            <person name="Shenoy N."/>
            <person name="Sisk P."/>
            <person name="Stolte C."/>
            <person name="Sykes S."/>
            <person name="Walk T."/>
            <person name="White J."/>
            <person name="Yandava C."/>
            <person name="Wirth D.F."/>
            <person name="Nusbaum C."/>
            <person name="Birren B."/>
        </authorList>
    </citation>
    <scope>NUCLEOTIDE SEQUENCE [LARGE SCALE GENOMIC DNA]</scope>
    <source>
        <strain evidence="4">RAJ116</strain>
    </source>
</reference>
<evidence type="ECO:0000313" key="4">
    <source>
        <dbReference type="Proteomes" id="UP000054566"/>
    </source>
</evidence>
<evidence type="ECO:0000256" key="1">
    <source>
        <dbReference type="RuleBase" id="RU365061"/>
    </source>
</evidence>
<dbReference type="GO" id="GO:0003720">
    <property type="term" value="F:telomerase activity"/>
    <property type="evidence" value="ECO:0007669"/>
    <property type="project" value="InterPro"/>
</dbReference>
<dbReference type="AlphaFoldDB" id="A0A0L0D0V0"/>
<keyword evidence="2" id="KW-0812">Transmembrane</keyword>
<sequence length="281" mass="33955">MKKYIKNKLKNNKKIYAYICIGDFSNCYEHINHNYLFKILKNFFDNINNFEFIYLFKRSFRLYNKNLNNSFLSYYPVNVKSFGLHYIRNLRELIIKSHLNDNHHFLLNQMFKTKSKSDLYIFADSYKSLQVDKRDIFMTIITVIRYYYLNIYFSIKEFKLNRKNIFYFQIFQENQMKGVYLSVRDKKRVENIKKWYLNSMKKINHDEILESLKNSSININNKNFMICTNHEQDTEEKGNTQNKEKHDIYIGPIYNNSFDSTTTTHSSNNYKGNNIHVSGGL</sequence>
<dbReference type="GO" id="GO:0007004">
    <property type="term" value="P:telomere maintenance via telomerase"/>
    <property type="evidence" value="ECO:0007669"/>
    <property type="project" value="TreeGrafter"/>
</dbReference>
<protein>
    <recommendedName>
        <fullName evidence="1">Telomerase reverse transcriptase</fullName>
        <ecNumber evidence="1">2.7.7.49</ecNumber>
    </recommendedName>
    <alternativeName>
        <fullName evidence="1">Telomerase catalytic subunit</fullName>
    </alternativeName>
</protein>
<gene>
    <name evidence="3" type="ORF">PFLG_03168</name>
</gene>
<dbReference type="GO" id="GO:0000333">
    <property type="term" value="C:telomerase catalytic core complex"/>
    <property type="evidence" value="ECO:0007669"/>
    <property type="project" value="TreeGrafter"/>
</dbReference>
<comment type="function">
    <text evidence="1">Telomerase is a ribonucleoprotein enzyme essential for the replication of chromosome termini in most eukaryotes. It elongates telomeres. It is a reverse transcriptase that adds simple sequence repeats to chromosome ends by copying a template sequence within the RNA component of the enzyme.</text>
</comment>
<keyword evidence="1" id="KW-0779">Telomere</keyword>
<comment type="similarity">
    <text evidence="1">Belongs to the reverse transcriptase family. Telomerase subfamily.</text>
</comment>
<dbReference type="PANTHER" id="PTHR12066">
    <property type="entry name" value="TELOMERASE REVERSE TRANSCRIPTASE"/>
    <property type="match status" value="1"/>
</dbReference>
<keyword evidence="2" id="KW-1133">Transmembrane helix</keyword>
<keyword evidence="1" id="KW-0479">Metal-binding</keyword>
<keyword evidence="1" id="KW-0695">RNA-directed DNA polymerase</keyword>
<reference evidence="4" key="1">
    <citation type="submission" date="2015-07" db="EMBL/GenBank/DDBJ databases">
        <title>Annotation of Plasmodium falciparum RAJ116.</title>
        <authorList>
            <consortium name="The Broad Institute Genome Sequencing Platform"/>
            <person name="Volkman S.K."/>
            <person name="Neafsey D.E."/>
            <person name="Dash A.P."/>
            <person name="Chitnis C.E."/>
            <person name="Hartl D.L."/>
            <person name="Young S.K."/>
            <person name="Zeng Q."/>
            <person name="Koehrsen M."/>
            <person name="Alvarado L."/>
            <person name="Berlin A."/>
            <person name="Borenstein D."/>
            <person name="Chapman S.B."/>
            <person name="Chen Z."/>
            <person name="Engels R."/>
            <person name="Freedman E."/>
            <person name="Gellesch M."/>
            <person name="Goldberg J."/>
            <person name="Griggs A."/>
            <person name="Gujja S."/>
            <person name="Heilman E.R."/>
            <person name="Heiman D.I."/>
            <person name="Howarth C."/>
            <person name="Jen D."/>
            <person name="Larson L."/>
            <person name="Mehta T."/>
            <person name="Neiman D."/>
            <person name="Park D."/>
            <person name="Pearson M."/>
            <person name="Roberts A."/>
            <person name="Saif S."/>
            <person name="Shea T."/>
            <person name="Shenoy N."/>
            <person name="Sisk P."/>
            <person name="Stolte C."/>
            <person name="Sykes S."/>
            <person name="Walk T."/>
            <person name="White J."/>
            <person name="Yandava C."/>
            <person name="Haas B."/>
            <person name="Henn M.R."/>
            <person name="Nusbaum C."/>
            <person name="Birren B."/>
        </authorList>
    </citation>
    <scope>NUCLEOTIDE SEQUENCE [LARGE SCALE GENOMIC DNA]</scope>
    <source>
        <strain evidence="4">RAJ116</strain>
    </source>
</reference>
<dbReference type="EMBL" id="GG664936">
    <property type="protein sequence ID" value="KNC38168.1"/>
    <property type="molecule type" value="Genomic_DNA"/>
</dbReference>
<keyword evidence="1" id="KW-0158">Chromosome</keyword>
<accession>A0A0L0D0V0</accession>
<feature type="transmembrane region" description="Helical" evidence="2">
    <location>
        <begin position="136"/>
        <end position="155"/>
    </location>
</feature>
<dbReference type="GO" id="GO:0000781">
    <property type="term" value="C:chromosome, telomeric region"/>
    <property type="evidence" value="ECO:0007669"/>
    <property type="project" value="UniProtKB-SubCell"/>
</dbReference>
<dbReference type="GO" id="GO:0046872">
    <property type="term" value="F:metal ion binding"/>
    <property type="evidence" value="ECO:0007669"/>
    <property type="project" value="UniProtKB-KW"/>
</dbReference>
<dbReference type="OrthoDB" id="289721at2759"/>
<proteinExistence type="inferred from homology"/>